<dbReference type="SUPFAM" id="SSF52540">
    <property type="entry name" value="P-loop containing nucleoside triphosphate hydrolases"/>
    <property type="match status" value="1"/>
</dbReference>
<accession>A0A6P4ZM91</accession>
<gene>
    <name evidence="2" type="primary">LOC109480174</name>
</gene>
<dbReference type="Proteomes" id="UP000515135">
    <property type="component" value="Unplaced"/>
</dbReference>
<proteinExistence type="predicted"/>
<organism evidence="1 2">
    <name type="scientific">Branchiostoma belcheri</name>
    <name type="common">Amphioxus</name>
    <dbReference type="NCBI Taxonomy" id="7741"/>
    <lineage>
        <taxon>Eukaryota</taxon>
        <taxon>Metazoa</taxon>
        <taxon>Chordata</taxon>
        <taxon>Cephalochordata</taxon>
        <taxon>Leptocardii</taxon>
        <taxon>Amphioxiformes</taxon>
        <taxon>Branchiostomatidae</taxon>
        <taxon>Branchiostoma</taxon>
    </lineage>
</organism>
<dbReference type="KEGG" id="bbel:109480174"/>
<dbReference type="CDD" id="cd00882">
    <property type="entry name" value="Ras_like_GTPase"/>
    <property type="match status" value="1"/>
</dbReference>
<dbReference type="AlphaFoldDB" id="A0A6P4ZM91"/>
<dbReference type="InterPro" id="IPR027417">
    <property type="entry name" value="P-loop_NTPase"/>
</dbReference>
<protein>
    <submittedName>
        <fullName evidence="2">Uncharacterized protein LOC109480174</fullName>
    </submittedName>
</protein>
<keyword evidence="1" id="KW-1185">Reference proteome</keyword>
<dbReference type="RefSeq" id="XP_019637898.1">
    <property type="nucleotide sequence ID" value="XM_019782339.1"/>
</dbReference>
<sequence>MAASNSEMKSPEMNILTLSDLRAKARSLLSGRSQDLNVLVVGEPGSCKSTLINSMNMALAEQWSELTSFGQGGASNNTLRLDKVPMFEDQSMKEKVENYEKKVYFWDCAGMENNLDEVYGEFIGLTLDGKVPDKTNVFDVLKDKDGLISIRALRERFATVNEENRFHRLLFLCTCDNPAPENLLKLVKQTTASPHNKGRNIPVFLVLSKMDKIKTNESTYKATKDMAFNTLNLQGNKQRTTELSLYHAEIEGKDEGCPLDAFNMFLPNEDIDRKLLILLCNLLHPAFDRTVTHGDKVEIKHVEPEKPPKKRNECKPS</sequence>
<dbReference type="GeneID" id="109480174"/>
<dbReference type="Gene3D" id="3.40.50.300">
    <property type="entry name" value="P-loop containing nucleotide triphosphate hydrolases"/>
    <property type="match status" value="1"/>
</dbReference>
<evidence type="ECO:0000313" key="2">
    <source>
        <dbReference type="RefSeq" id="XP_019637898.1"/>
    </source>
</evidence>
<name>A0A6P4ZM91_BRABE</name>
<evidence type="ECO:0000313" key="1">
    <source>
        <dbReference type="Proteomes" id="UP000515135"/>
    </source>
</evidence>
<reference evidence="2" key="1">
    <citation type="submission" date="2025-08" db="UniProtKB">
        <authorList>
            <consortium name="RefSeq"/>
        </authorList>
    </citation>
    <scope>IDENTIFICATION</scope>
    <source>
        <tissue evidence="2">Gonad</tissue>
    </source>
</reference>
<dbReference type="OrthoDB" id="6149413at2759"/>